<proteinExistence type="inferred from homology"/>
<dbReference type="GO" id="GO:0071014">
    <property type="term" value="C:post-mRNA release spliceosomal complex"/>
    <property type="evidence" value="ECO:0007669"/>
    <property type="project" value="TreeGrafter"/>
</dbReference>
<evidence type="ECO:0000256" key="5">
    <source>
        <dbReference type="ARBA" id="ARBA00022737"/>
    </source>
</evidence>
<dbReference type="GO" id="GO:0071011">
    <property type="term" value="C:precatalytic spliceosome"/>
    <property type="evidence" value="ECO:0007669"/>
    <property type="project" value="TreeGrafter"/>
</dbReference>
<evidence type="ECO:0000256" key="8">
    <source>
        <dbReference type="ARBA" id="ARBA00037040"/>
    </source>
</evidence>
<feature type="domain" description="Pre-mRNA-splicing factor Syf1-like N-terminal HAT-repeats" evidence="10">
    <location>
        <begin position="311"/>
        <end position="471"/>
    </location>
</feature>
<dbReference type="Pfam" id="PF23231">
    <property type="entry name" value="HAT_Syf1_CNRKL1_C"/>
    <property type="match status" value="1"/>
</dbReference>
<dbReference type="InterPro" id="IPR003107">
    <property type="entry name" value="HAT"/>
</dbReference>
<dbReference type="SUPFAM" id="SSF48452">
    <property type="entry name" value="TPR-like"/>
    <property type="match status" value="4"/>
</dbReference>
<keyword evidence="5" id="KW-0677">Repeat</keyword>
<dbReference type="InterPro" id="IPR045075">
    <property type="entry name" value="Syf1-like"/>
</dbReference>
<name>A0AAN9Y4U2_9HEMI</name>
<dbReference type="Proteomes" id="UP001367676">
    <property type="component" value="Unassembled WGS sequence"/>
</dbReference>
<sequence length="671" mass="81289">MEKKKLPKVAKVKNKAPAEIQITAEQLLREAKERDLEIVPPPPKQKISDPEELADYQRKKRRTFEDSIRKNRTVISNWIKYAQWEESQKDIPRARSIYERALDVDHRNINLWLKYTEMEMKNRQINYARNLWDRAVTILPRANQFWYKYTYMEEKLGNIAGARQIFERWMEWHPEEQAWLTYVKFETRYNEIERAREIYNRFVMCHLQVKNWISYARFEEKHGFISGARKVFERAVEFFGDDHMDEDLYVAFAKFEERQKEYQRARVIYKYALDRLPKENCQQLYKAYTIYEKKFGDQNTIEVVISSKRKFQYEQEIKANSNNYDAWFDYLEIVEGEGNVEIIRDVYERAIANIPPEKKKQFWKRYIYLWIYYAVFEELKCDDVERTRKVYEACIKVMESNDISFAKIWLLYAQFEIRQRNLTKARKTLGYAIGRYPQNKLFKGYIDLEIQLQEVDRCRKLYEKYIEKYPENSLAWVQFAELETFIGDVDRARSIYEYATTQSQLDMPDLIWKSYIEFEVGQNERERARELYERLLEKTEHFKVWLSYIQFEVSNNTSDAKTLARNVFQRASQSMKNSGEKEERVKLLHAWKAFENEHGDEKTQEMVAKLMPKKIKKRVHYVSEDGKDEGWEEKLEYIFPEDEASKPNMKILQQAKSWRNKMLQEGETTEN</sequence>
<evidence type="ECO:0000256" key="3">
    <source>
        <dbReference type="ARBA" id="ARBA00022664"/>
    </source>
</evidence>
<dbReference type="GO" id="GO:0071007">
    <property type="term" value="C:U2-type catalytic step 2 spliceosome"/>
    <property type="evidence" value="ECO:0007669"/>
    <property type="project" value="TreeGrafter"/>
</dbReference>
<comment type="subcellular location">
    <subcellularLocation>
        <location evidence="1">Nucleus</location>
    </subcellularLocation>
</comment>
<evidence type="ECO:0000313" key="11">
    <source>
        <dbReference type="EMBL" id="KAK7588262.1"/>
    </source>
</evidence>
<evidence type="ECO:0000256" key="2">
    <source>
        <dbReference type="ARBA" id="ARBA00008644"/>
    </source>
</evidence>
<dbReference type="InterPro" id="IPR011990">
    <property type="entry name" value="TPR-like_helical_dom_sf"/>
</dbReference>
<dbReference type="InterPro" id="IPR059164">
    <property type="entry name" value="HAT_PRP39_C"/>
</dbReference>
<dbReference type="Pfam" id="PF23241">
    <property type="entry name" value="HAT_PRP39_C"/>
    <property type="match status" value="1"/>
</dbReference>
<dbReference type="PANTHER" id="PTHR11246">
    <property type="entry name" value="PRE-MRNA SPLICING FACTOR"/>
    <property type="match status" value="1"/>
</dbReference>
<dbReference type="GO" id="GO:0000245">
    <property type="term" value="P:spliceosomal complex assembly"/>
    <property type="evidence" value="ECO:0007669"/>
    <property type="project" value="TreeGrafter"/>
</dbReference>
<gene>
    <name evidence="11" type="ORF">V9T40_005507</name>
</gene>
<dbReference type="FunFam" id="1.25.40.10:FF:000327">
    <property type="entry name" value="Pre-mRNA-splicing factor CLF1"/>
    <property type="match status" value="1"/>
</dbReference>
<keyword evidence="6" id="KW-0508">mRNA splicing</keyword>
<dbReference type="GO" id="GO:0000974">
    <property type="term" value="C:Prp19 complex"/>
    <property type="evidence" value="ECO:0007669"/>
    <property type="project" value="TreeGrafter"/>
</dbReference>
<keyword evidence="4" id="KW-0747">Spliceosome</keyword>
<protein>
    <recommendedName>
        <fullName evidence="13">Protein crooked neck</fullName>
    </recommendedName>
</protein>
<comment type="similarity">
    <text evidence="2">Belongs to the crooked-neck family.</text>
</comment>
<evidence type="ECO:0000256" key="7">
    <source>
        <dbReference type="ARBA" id="ARBA00023242"/>
    </source>
</evidence>
<evidence type="ECO:0000256" key="6">
    <source>
        <dbReference type="ARBA" id="ARBA00023187"/>
    </source>
</evidence>
<evidence type="ECO:0000259" key="10">
    <source>
        <dbReference type="Pfam" id="PF23233"/>
    </source>
</evidence>
<dbReference type="FunFam" id="1.25.40.10:FF:000075">
    <property type="entry name" value="Crooked neck pre-mRNA-splicing factor 1"/>
    <property type="match status" value="1"/>
</dbReference>
<feature type="domain" description="Pre-mRNA-splicing factor Syf1/CRNKL1-like C-terminal HAT-repeats" evidence="9">
    <location>
        <begin position="76"/>
        <end position="296"/>
    </location>
</feature>
<comment type="function">
    <text evidence="8">Involved in pre-mRNA splicing and cell cycle progression. Required for the spliceosome assembly and initiation of the DNA replication.</text>
</comment>
<evidence type="ECO:0008006" key="13">
    <source>
        <dbReference type="Google" id="ProtNLM"/>
    </source>
</evidence>
<dbReference type="EMBL" id="JBBCAQ010000023">
    <property type="protein sequence ID" value="KAK7588262.1"/>
    <property type="molecule type" value="Genomic_DNA"/>
</dbReference>
<keyword evidence="12" id="KW-1185">Reference proteome</keyword>
<evidence type="ECO:0000256" key="4">
    <source>
        <dbReference type="ARBA" id="ARBA00022728"/>
    </source>
</evidence>
<evidence type="ECO:0000313" key="12">
    <source>
        <dbReference type="Proteomes" id="UP001367676"/>
    </source>
</evidence>
<accession>A0AAN9Y4U2</accession>
<dbReference type="InterPro" id="IPR055433">
    <property type="entry name" value="HAT_Syf1-like_N"/>
</dbReference>
<dbReference type="Gene3D" id="1.25.40.10">
    <property type="entry name" value="Tetratricopeptide repeat domain"/>
    <property type="match status" value="3"/>
</dbReference>
<reference evidence="11 12" key="1">
    <citation type="submission" date="2024-03" db="EMBL/GenBank/DDBJ databases">
        <title>Adaptation during the transition from Ophiocordyceps entomopathogen to insect associate is accompanied by gene loss and intensified selection.</title>
        <authorList>
            <person name="Ward C.M."/>
            <person name="Onetto C.A."/>
            <person name="Borneman A.R."/>
        </authorList>
    </citation>
    <scope>NUCLEOTIDE SEQUENCE [LARGE SCALE GENOMIC DNA]</scope>
    <source>
        <strain evidence="11">AWRI1</strain>
        <tissue evidence="11">Single Adult Female</tissue>
    </source>
</reference>
<dbReference type="SMART" id="SM00386">
    <property type="entry name" value="HAT"/>
    <property type="match status" value="13"/>
</dbReference>
<comment type="caution">
    <text evidence="11">The sequence shown here is derived from an EMBL/GenBank/DDBJ whole genome shotgun (WGS) entry which is preliminary data.</text>
</comment>
<dbReference type="InterPro" id="IPR055430">
    <property type="entry name" value="HAT_Syf1_CNRKL1_C"/>
</dbReference>
<dbReference type="Pfam" id="PF23233">
    <property type="entry name" value="HAT_Syf1_CNRKL1_N"/>
    <property type="match status" value="1"/>
</dbReference>
<keyword evidence="7" id="KW-0539">Nucleus</keyword>
<keyword evidence="3" id="KW-0507">mRNA processing</keyword>
<evidence type="ECO:0000259" key="9">
    <source>
        <dbReference type="Pfam" id="PF23231"/>
    </source>
</evidence>
<dbReference type="AlphaFoldDB" id="A0AAN9Y4U2"/>
<organism evidence="11 12">
    <name type="scientific">Parthenolecanium corni</name>
    <dbReference type="NCBI Taxonomy" id="536013"/>
    <lineage>
        <taxon>Eukaryota</taxon>
        <taxon>Metazoa</taxon>
        <taxon>Ecdysozoa</taxon>
        <taxon>Arthropoda</taxon>
        <taxon>Hexapoda</taxon>
        <taxon>Insecta</taxon>
        <taxon>Pterygota</taxon>
        <taxon>Neoptera</taxon>
        <taxon>Paraneoptera</taxon>
        <taxon>Hemiptera</taxon>
        <taxon>Sternorrhyncha</taxon>
        <taxon>Coccoidea</taxon>
        <taxon>Coccidae</taxon>
        <taxon>Parthenolecanium</taxon>
    </lineage>
</organism>
<dbReference type="PANTHER" id="PTHR11246:SF3">
    <property type="entry name" value="CROOKED NECK-LIKE PROTEIN 1"/>
    <property type="match status" value="1"/>
</dbReference>
<evidence type="ECO:0000256" key="1">
    <source>
        <dbReference type="ARBA" id="ARBA00004123"/>
    </source>
</evidence>